<proteinExistence type="predicted"/>
<keyword evidence="1" id="KW-0472">Membrane</keyword>
<name>A0A0L8FH66_OCTBM</name>
<feature type="transmembrane region" description="Helical" evidence="1">
    <location>
        <begin position="21"/>
        <end position="41"/>
    </location>
</feature>
<dbReference type="AlphaFoldDB" id="A0A0L8FH66"/>
<gene>
    <name evidence="2" type="ORF">OCBIM_22020629mg</name>
</gene>
<keyword evidence="1" id="KW-0812">Transmembrane</keyword>
<keyword evidence="1" id="KW-1133">Transmembrane helix</keyword>
<protein>
    <submittedName>
        <fullName evidence="2">Uncharacterized protein</fullName>
    </submittedName>
</protein>
<sequence length="56" mass="6530">MNTYMCRKITTLRERFTTDITMIWLLSCMIRLCTVTFLFLVNGLPQISQGYGFSTV</sequence>
<evidence type="ECO:0000256" key="1">
    <source>
        <dbReference type="SAM" id="Phobius"/>
    </source>
</evidence>
<reference evidence="2" key="1">
    <citation type="submission" date="2015-07" db="EMBL/GenBank/DDBJ databases">
        <title>MeaNS - Measles Nucleotide Surveillance Program.</title>
        <authorList>
            <person name="Tran T."/>
            <person name="Druce J."/>
        </authorList>
    </citation>
    <scope>NUCLEOTIDE SEQUENCE</scope>
    <source>
        <strain evidence="2">UCB-OBI-ISO-001</strain>
        <tissue evidence="2">Gonad</tissue>
    </source>
</reference>
<evidence type="ECO:0000313" key="2">
    <source>
        <dbReference type="EMBL" id="KOF63033.1"/>
    </source>
</evidence>
<organism evidence="2">
    <name type="scientific">Octopus bimaculoides</name>
    <name type="common">California two-spotted octopus</name>
    <dbReference type="NCBI Taxonomy" id="37653"/>
    <lineage>
        <taxon>Eukaryota</taxon>
        <taxon>Metazoa</taxon>
        <taxon>Spiralia</taxon>
        <taxon>Lophotrochozoa</taxon>
        <taxon>Mollusca</taxon>
        <taxon>Cephalopoda</taxon>
        <taxon>Coleoidea</taxon>
        <taxon>Octopodiformes</taxon>
        <taxon>Octopoda</taxon>
        <taxon>Incirrata</taxon>
        <taxon>Octopodidae</taxon>
        <taxon>Octopus</taxon>
    </lineage>
</organism>
<accession>A0A0L8FH66</accession>
<dbReference type="EMBL" id="KQ431792">
    <property type="protein sequence ID" value="KOF63033.1"/>
    <property type="molecule type" value="Genomic_DNA"/>
</dbReference>